<evidence type="ECO:0000313" key="2">
    <source>
        <dbReference type="EMBL" id="VDP05894.1"/>
    </source>
</evidence>
<reference evidence="2 3" key="2">
    <citation type="submission" date="2018-11" db="EMBL/GenBank/DDBJ databases">
        <authorList>
            <consortium name="Pathogen Informatics"/>
        </authorList>
    </citation>
    <scope>NUCLEOTIDE SEQUENCE [LARGE SCALE GENOMIC DNA]</scope>
    <source>
        <strain evidence="2">Dakar</strain>
        <strain evidence="3">Dakar, Senegal</strain>
    </source>
</reference>
<name>A0A183JV89_9TREM</name>
<protein>
    <submittedName>
        <fullName evidence="4">PRK domain-containing protein</fullName>
    </submittedName>
</protein>
<dbReference type="Proteomes" id="UP000279833">
    <property type="component" value="Unassembled WGS sequence"/>
</dbReference>
<reference evidence="4" key="1">
    <citation type="submission" date="2016-06" db="UniProtKB">
        <authorList>
            <consortium name="WormBaseParasite"/>
        </authorList>
    </citation>
    <scope>IDENTIFICATION</scope>
</reference>
<dbReference type="AlphaFoldDB" id="A0A183JV89"/>
<dbReference type="WBParaSite" id="SCUD_0000663201-mRNA-1">
    <property type="protein sequence ID" value="SCUD_0000663201-mRNA-1"/>
    <property type="gene ID" value="SCUD_0000663201"/>
</dbReference>
<evidence type="ECO:0000313" key="3">
    <source>
        <dbReference type="Proteomes" id="UP000279833"/>
    </source>
</evidence>
<dbReference type="EMBL" id="UZAK01015718">
    <property type="protein sequence ID" value="VDP05894.1"/>
    <property type="molecule type" value="Genomic_DNA"/>
</dbReference>
<organism evidence="4">
    <name type="scientific">Schistosoma curassoni</name>
    <dbReference type="NCBI Taxonomy" id="6186"/>
    <lineage>
        <taxon>Eukaryota</taxon>
        <taxon>Metazoa</taxon>
        <taxon>Spiralia</taxon>
        <taxon>Lophotrochozoa</taxon>
        <taxon>Platyhelminthes</taxon>
        <taxon>Trematoda</taxon>
        <taxon>Digenea</taxon>
        <taxon>Strigeidida</taxon>
        <taxon>Schistosomatoidea</taxon>
        <taxon>Schistosomatidae</taxon>
        <taxon>Schistosoma</taxon>
    </lineage>
</organism>
<evidence type="ECO:0000313" key="4">
    <source>
        <dbReference type="WBParaSite" id="SCUD_0000663201-mRNA-1"/>
    </source>
</evidence>
<feature type="region of interest" description="Disordered" evidence="1">
    <location>
        <begin position="1"/>
        <end position="24"/>
    </location>
</feature>
<evidence type="ECO:0000256" key="1">
    <source>
        <dbReference type="SAM" id="MobiDB-lite"/>
    </source>
</evidence>
<accession>A0A183JV89</accession>
<proteinExistence type="predicted"/>
<gene>
    <name evidence="2" type="ORF">SCUD_LOCUS6632</name>
</gene>
<sequence length="103" mass="11859">MFTKKNRKTVQTLELPPHYTGTHSDDEFKGNGYRIDLLLDLELAKVLLVQIERDIELERLGQDGREHYNQVVADRVMLYESTSASRVVGVPPERNCIIMICKV</sequence>
<keyword evidence="3" id="KW-1185">Reference proteome</keyword>